<keyword evidence="6" id="KW-0698">rRNA processing</keyword>
<proteinExistence type="inferred from homology"/>
<evidence type="ECO:0000256" key="6">
    <source>
        <dbReference type="RuleBase" id="RU369067"/>
    </source>
</evidence>
<evidence type="ECO:0000256" key="2">
    <source>
        <dbReference type="ARBA" id="ARBA00010143"/>
    </source>
</evidence>
<reference evidence="8" key="2">
    <citation type="submission" date="2020-04" db="EMBL/GenBank/DDBJ databases">
        <authorList>
            <consortium name="NCBI Genome Project"/>
        </authorList>
    </citation>
    <scope>NUCLEOTIDE SEQUENCE</scope>
    <source>
        <strain evidence="8">CBS 342.82</strain>
    </source>
</reference>
<dbReference type="PANTHER" id="PTHR18763:SF0">
    <property type="entry name" value="WD REPEAT-CONTAINING PROTEIN 18"/>
    <property type="match status" value="1"/>
</dbReference>
<dbReference type="GO" id="GO:0005656">
    <property type="term" value="C:nuclear pre-replicative complex"/>
    <property type="evidence" value="ECO:0007669"/>
    <property type="project" value="TreeGrafter"/>
</dbReference>
<dbReference type="PANTHER" id="PTHR18763">
    <property type="entry name" value="WD-REPEAT PROTEIN 18"/>
    <property type="match status" value="1"/>
</dbReference>
<dbReference type="SUPFAM" id="SSF50978">
    <property type="entry name" value="WD40 repeat-like"/>
    <property type="match status" value="1"/>
</dbReference>
<reference evidence="8" key="3">
    <citation type="submission" date="2025-08" db="UniProtKB">
        <authorList>
            <consortium name="RefSeq"/>
        </authorList>
    </citation>
    <scope>IDENTIFICATION</scope>
    <source>
        <strain evidence="8">CBS 342.82</strain>
    </source>
</reference>
<comment type="subunit">
    <text evidence="6">Component of the RIX1 complex, composed of IPI1, RIX1/IPI2 and IPI3 in a 1:2:2 stoichiometry. The complex interacts (via RIX1) with MDN1 (via its hexameric AAA ATPase ring) and the pre-60S ribosome particles.</text>
</comment>
<dbReference type="InterPro" id="IPR001680">
    <property type="entry name" value="WD40_rpt"/>
</dbReference>
<gene>
    <name evidence="8" type="ORF">K489DRAFT_326390</name>
</gene>
<dbReference type="FunFam" id="2.130.10.10:FF:000929">
    <property type="entry name" value="Ribosomal assembly complex component Ipi3"/>
    <property type="match status" value="1"/>
</dbReference>
<dbReference type="GeneID" id="54359700"/>
<dbReference type="OrthoDB" id="756370at2759"/>
<accession>A0A6J3LTJ0</accession>
<evidence type="ECO:0000313" key="7">
    <source>
        <dbReference type="Proteomes" id="UP000504637"/>
    </source>
</evidence>
<evidence type="ECO:0000256" key="5">
    <source>
        <dbReference type="PROSITE-ProRule" id="PRU00221"/>
    </source>
</evidence>
<dbReference type="Pfam" id="PF00400">
    <property type="entry name" value="WD40"/>
    <property type="match status" value="2"/>
</dbReference>
<comment type="subcellular location">
    <subcellularLocation>
        <location evidence="6">Nucleus</location>
    </subcellularLocation>
</comment>
<feature type="repeat" description="WD" evidence="5">
    <location>
        <begin position="124"/>
        <end position="157"/>
    </location>
</feature>
<evidence type="ECO:0000256" key="3">
    <source>
        <dbReference type="ARBA" id="ARBA00022574"/>
    </source>
</evidence>
<evidence type="ECO:0000256" key="4">
    <source>
        <dbReference type="ARBA" id="ARBA00022737"/>
    </source>
</evidence>
<evidence type="ECO:0000256" key="1">
    <source>
        <dbReference type="ARBA" id="ARBA00002355"/>
    </source>
</evidence>
<keyword evidence="3 5" id="KW-0853">WD repeat</keyword>
<organism evidence="8">
    <name type="scientific">Dissoconium aciculare CBS 342.82</name>
    <dbReference type="NCBI Taxonomy" id="1314786"/>
    <lineage>
        <taxon>Eukaryota</taxon>
        <taxon>Fungi</taxon>
        <taxon>Dikarya</taxon>
        <taxon>Ascomycota</taxon>
        <taxon>Pezizomycotina</taxon>
        <taxon>Dothideomycetes</taxon>
        <taxon>Dothideomycetidae</taxon>
        <taxon>Mycosphaerellales</taxon>
        <taxon>Dissoconiaceae</taxon>
        <taxon>Dissoconium</taxon>
    </lineage>
</organism>
<dbReference type="Proteomes" id="UP000504637">
    <property type="component" value="Unplaced"/>
</dbReference>
<dbReference type="GO" id="GO:0006261">
    <property type="term" value="P:DNA-templated DNA replication"/>
    <property type="evidence" value="ECO:0007669"/>
    <property type="project" value="TreeGrafter"/>
</dbReference>
<sequence length="488" mass="51822">MLTEQLVASIGVPLKTPGTHIAKDAAIFINTFQPAGGAQGIFKKSAAPANCLAISESHIFAAQIDKAVVHVYSRERNNQEATVPFPERITSLLLACQDSVLVLGTNDGRLFAWEVASGRLVATKQAHLQAVTALTVDERSNFLLSASADSTIHVWSLPELLAFSSAEDTSPVRTFSTHRSKVVALAIGHGASSCNFAVSVAEDKTCLVWDYKSNGLLRTFLLPAVATCIALDPADRAFYLGYRDGSVQQIDLYRSANGSFDAVQNGSGATNPIQPKASSCWKLQDASLGGILSMVLSFDGTTLITGHESGALLSWDTNRGSYLSDLPQSPLPGPVTNVVLLPVTGFVNQDGEQSARTRVSEITKPKFGAHTTDEGYGVPGNYSLNVQLSTKLSAPDTSNDFYNALTGPSFPTSILDQGLSELASWGQNATGTTASTNGGSAEHGEDFMRVQTTSLQSVYQLSEEKKVLLRREQARSAAQNGSVSSGED</sequence>
<dbReference type="AlphaFoldDB" id="A0A6J3LTJ0"/>
<keyword evidence="7" id="KW-1185">Reference proteome</keyword>
<dbReference type="InterPro" id="IPR045227">
    <property type="entry name" value="WDR18/Ipi3/RID3"/>
</dbReference>
<dbReference type="PROSITE" id="PS50082">
    <property type="entry name" value="WD_REPEATS_2"/>
    <property type="match status" value="1"/>
</dbReference>
<protein>
    <recommendedName>
        <fullName evidence="6">Pre-rRNA-processing protein IPI3</fullName>
    </recommendedName>
</protein>
<keyword evidence="6" id="KW-0539">Nucleus</keyword>
<dbReference type="GO" id="GO:0006364">
    <property type="term" value="P:rRNA processing"/>
    <property type="evidence" value="ECO:0007669"/>
    <property type="project" value="UniProtKB-UniRule"/>
</dbReference>
<keyword evidence="4" id="KW-0677">Repeat</keyword>
<dbReference type="SMART" id="SM00320">
    <property type="entry name" value="WD40"/>
    <property type="match status" value="5"/>
</dbReference>
<dbReference type="GO" id="GO:0120330">
    <property type="term" value="C:rixosome complex"/>
    <property type="evidence" value="ECO:0007669"/>
    <property type="project" value="UniProtKB-UniRule"/>
</dbReference>
<dbReference type="PROSITE" id="PS50294">
    <property type="entry name" value="WD_REPEATS_REGION"/>
    <property type="match status" value="1"/>
</dbReference>
<dbReference type="Gene3D" id="2.130.10.10">
    <property type="entry name" value="YVTN repeat-like/Quinoprotein amine dehydrogenase"/>
    <property type="match status" value="2"/>
</dbReference>
<dbReference type="InterPro" id="IPR015943">
    <property type="entry name" value="WD40/YVTN_repeat-like_dom_sf"/>
</dbReference>
<comment type="function">
    <text evidence="1 6">Component of the RIX1 complex required for processing of ITS2 sequences from 35S pre-rRNA.</text>
</comment>
<evidence type="ECO:0000313" key="8">
    <source>
        <dbReference type="RefSeq" id="XP_033456137.1"/>
    </source>
</evidence>
<comment type="similarity">
    <text evidence="2 6">Belongs to the WD repeat IPI3/WDR18 family.</text>
</comment>
<name>A0A6J3LTJ0_9PEZI</name>
<dbReference type="InterPro" id="IPR036322">
    <property type="entry name" value="WD40_repeat_dom_sf"/>
</dbReference>
<dbReference type="RefSeq" id="XP_033456137.1">
    <property type="nucleotide sequence ID" value="XM_033601900.1"/>
</dbReference>
<reference evidence="8" key="1">
    <citation type="submission" date="2020-01" db="EMBL/GenBank/DDBJ databases">
        <authorList>
            <consortium name="DOE Joint Genome Institute"/>
            <person name="Haridas S."/>
            <person name="Albert R."/>
            <person name="Binder M."/>
            <person name="Bloem J."/>
            <person name="Labutti K."/>
            <person name="Salamov A."/>
            <person name="Andreopoulos B."/>
            <person name="Baker S.E."/>
            <person name="Barry K."/>
            <person name="Bills G."/>
            <person name="Bluhm B.H."/>
            <person name="Cannon C."/>
            <person name="Castanera R."/>
            <person name="Culley D.E."/>
            <person name="Daum C."/>
            <person name="Ezra D."/>
            <person name="Gonzalez J.B."/>
            <person name="Henrissat B."/>
            <person name="Kuo A."/>
            <person name="Liang C."/>
            <person name="Lipzen A."/>
            <person name="Lutzoni F."/>
            <person name="Magnuson J."/>
            <person name="Mondo S."/>
            <person name="Nolan M."/>
            <person name="Ohm R."/>
            <person name="Pangilinan J."/>
            <person name="Park H.-J."/>
            <person name="Ramirez L."/>
            <person name="Alfaro M."/>
            <person name="Sun H."/>
            <person name="Tritt A."/>
            <person name="Yoshinaga Y."/>
            <person name="Zwiers L.-H."/>
            <person name="Turgeon B.G."/>
            <person name="Goodwin S.B."/>
            <person name="Spatafora J.W."/>
            <person name="Crous P.W."/>
            <person name="Grigoriev I.V."/>
        </authorList>
    </citation>
    <scope>NUCLEOTIDE SEQUENCE</scope>
    <source>
        <strain evidence="8">CBS 342.82</strain>
    </source>
</reference>